<evidence type="ECO:0000313" key="2">
    <source>
        <dbReference type="EMBL" id="OLP92413.1"/>
    </source>
</evidence>
<feature type="compositionally biased region" description="Basic and acidic residues" evidence="1">
    <location>
        <begin position="175"/>
        <end position="192"/>
    </location>
</feature>
<dbReference type="Proteomes" id="UP000186817">
    <property type="component" value="Unassembled WGS sequence"/>
</dbReference>
<dbReference type="AlphaFoldDB" id="A0A1Q9DB19"/>
<feature type="region of interest" description="Disordered" evidence="1">
    <location>
        <begin position="1"/>
        <end position="49"/>
    </location>
</feature>
<feature type="region of interest" description="Disordered" evidence="1">
    <location>
        <begin position="175"/>
        <end position="194"/>
    </location>
</feature>
<protein>
    <submittedName>
        <fullName evidence="2">Uncharacterized protein</fullName>
    </submittedName>
</protein>
<proteinExistence type="predicted"/>
<feature type="region of interest" description="Disordered" evidence="1">
    <location>
        <begin position="287"/>
        <end position="306"/>
    </location>
</feature>
<evidence type="ECO:0000256" key="1">
    <source>
        <dbReference type="SAM" id="MobiDB-lite"/>
    </source>
</evidence>
<evidence type="ECO:0000313" key="3">
    <source>
        <dbReference type="Proteomes" id="UP000186817"/>
    </source>
</evidence>
<comment type="caution">
    <text evidence="2">The sequence shown here is derived from an EMBL/GenBank/DDBJ whole genome shotgun (WGS) entry which is preliminary data.</text>
</comment>
<organism evidence="2 3">
    <name type="scientific">Symbiodinium microadriaticum</name>
    <name type="common">Dinoflagellate</name>
    <name type="synonym">Zooxanthella microadriatica</name>
    <dbReference type="NCBI Taxonomy" id="2951"/>
    <lineage>
        <taxon>Eukaryota</taxon>
        <taxon>Sar</taxon>
        <taxon>Alveolata</taxon>
        <taxon>Dinophyceae</taxon>
        <taxon>Suessiales</taxon>
        <taxon>Symbiodiniaceae</taxon>
        <taxon>Symbiodinium</taxon>
    </lineage>
</organism>
<reference evidence="2 3" key="1">
    <citation type="submission" date="2016-02" db="EMBL/GenBank/DDBJ databases">
        <title>Genome analysis of coral dinoflagellate symbionts highlights evolutionary adaptations to a symbiotic lifestyle.</title>
        <authorList>
            <person name="Aranda M."/>
            <person name="Li Y."/>
            <person name="Liew Y.J."/>
            <person name="Baumgarten S."/>
            <person name="Simakov O."/>
            <person name="Wilson M."/>
            <person name="Piel J."/>
            <person name="Ashoor H."/>
            <person name="Bougouffa S."/>
            <person name="Bajic V.B."/>
            <person name="Ryu T."/>
            <person name="Ravasi T."/>
            <person name="Bayer T."/>
            <person name="Micklem G."/>
            <person name="Kim H."/>
            <person name="Bhak J."/>
            <person name="Lajeunesse T.C."/>
            <person name="Voolstra C.R."/>
        </authorList>
    </citation>
    <scope>NUCLEOTIDE SEQUENCE [LARGE SCALE GENOMIC DNA]</scope>
    <source>
        <strain evidence="2 3">CCMP2467</strain>
    </source>
</reference>
<dbReference type="EMBL" id="LSRX01000623">
    <property type="protein sequence ID" value="OLP92413.1"/>
    <property type="molecule type" value="Genomic_DNA"/>
</dbReference>
<accession>A0A1Q9DB19</accession>
<keyword evidence="3" id="KW-1185">Reference proteome</keyword>
<sequence>MMSARVALTNPSKAGMDANTGSNAERGRCQSHKATSLQGQRRDGSLQHSRSKGCVLKLIILAPRPKHPRTLDASPQQVHLSARGAKGRLYKRQLGGEAITMLRALTCWRPFMVPDSTEQEMSSVSRSLCQLQSTAVGCLRTGREAAGLRSLLPASICKELVQSWRRASSTKLRLEDELQESGSERTLRRNGDEATPAENPCCLGGVADSGRGTGCVRPGEEANKAGGFLSPAGDSGGCGTISYKLCCSQCLCNNVNSKPPASFTVTSDQSFLFATFLLPASNSPNGTSWSSDGSLGPAMGSSRPVERPLRNTELAGEPLPVRAATAPSLPQFRVSSVFAVDCRVEGEARLVVSPWAGLAISSDWAHDCGIHRDLGALPYGESIGDNLYAPSVAGWYVVTEGDMQCDAGSRLFADACCCSFKGAGSAG</sequence>
<name>A0A1Q9DB19_SYMMI</name>
<gene>
    <name evidence="2" type="ORF">AK812_SmicGene25775</name>
</gene>